<evidence type="ECO:0000256" key="1">
    <source>
        <dbReference type="ARBA" id="ARBA00023122"/>
    </source>
</evidence>
<reference evidence="4 5" key="1">
    <citation type="submission" date="2016-11" db="EMBL/GenBank/DDBJ databases">
        <title>Study of marine rhodopsin-containing bacteria.</title>
        <authorList>
            <person name="Yoshizawa S."/>
            <person name="Kumagai Y."/>
            <person name="Kogure K."/>
        </authorList>
    </citation>
    <scope>NUCLEOTIDE SEQUENCE [LARGE SCALE GENOMIC DNA]</scope>
    <source>
        <strain evidence="4 5">SAORIC-28</strain>
    </source>
</reference>
<comment type="caution">
    <text evidence="4">The sequence shown here is derived from an EMBL/GenBank/DDBJ whole genome shotgun (WGS) entry which is preliminary data.</text>
</comment>
<protein>
    <recommendedName>
        <fullName evidence="3">CBS domain-containing protein</fullName>
    </recommendedName>
</protein>
<dbReference type="SMART" id="SM00116">
    <property type="entry name" value="CBS"/>
    <property type="match status" value="2"/>
</dbReference>
<keyword evidence="1 2" id="KW-0129">CBS domain</keyword>
<name>A0A271IWA7_9BACT</name>
<dbReference type="CDD" id="cd02205">
    <property type="entry name" value="CBS_pair_SF"/>
    <property type="match status" value="1"/>
</dbReference>
<evidence type="ECO:0000313" key="4">
    <source>
        <dbReference type="EMBL" id="PAP75516.1"/>
    </source>
</evidence>
<dbReference type="PROSITE" id="PS51371">
    <property type="entry name" value="CBS"/>
    <property type="match status" value="1"/>
</dbReference>
<dbReference type="SUPFAM" id="SSF54631">
    <property type="entry name" value="CBS-domain pair"/>
    <property type="match status" value="1"/>
</dbReference>
<dbReference type="InterPro" id="IPR000644">
    <property type="entry name" value="CBS_dom"/>
</dbReference>
<dbReference type="EMBL" id="MQWD01000001">
    <property type="protein sequence ID" value="PAP75516.1"/>
    <property type="molecule type" value="Genomic_DNA"/>
</dbReference>
<keyword evidence="5" id="KW-1185">Reference proteome</keyword>
<feature type="domain" description="CBS" evidence="3">
    <location>
        <begin position="66"/>
        <end position="122"/>
    </location>
</feature>
<dbReference type="Proteomes" id="UP000216339">
    <property type="component" value="Unassembled WGS sequence"/>
</dbReference>
<dbReference type="AlphaFoldDB" id="A0A271IWA7"/>
<accession>A0A271IWA7</accession>
<dbReference type="OrthoDB" id="1523762at2"/>
<proteinExistence type="predicted"/>
<evidence type="ECO:0000313" key="5">
    <source>
        <dbReference type="Proteomes" id="UP000216339"/>
    </source>
</evidence>
<dbReference type="PANTHER" id="PTHR43080:SF2">
    <property type="entry name" value="CBS DOMAIN-CONTAINING PROTEIN"/>
    <property type="match status" value="1"/>
</dbReference>
<evidence type="ECO:0000259" key="3">
    <source>
        <dbReference type="PROSITE" id="PS51371"/>
    </source>
</evidence>
<dbReference type="Pfam" id="PF00571">
    <property type="entry name" value="CBS"/>
    <property type="match status" value="2"/>
</dbReference>
<gene>
    <name evidence="4" type="ORF">BSZ37_03180</name>
</gene>
<evidence type="ECO:0000256" key="2">
    <source>
        <dbReference type="PROSITE-ProRule" id="PRU00703"/>
    </source>
</evidence>
<sequence length="217" mass="23016">MTVATILSALGPLSTTDTVGEALVELADAHVAHLPVLDPTGRLDSVVTEAALRAHPEPSAPLGALMAGEPVSIGLDTHVFDAAHLMRQHGLSVLPVVSGDGGYAGLVVRQDVFGQLAHMLATEEPGAIVVLDVSRTDFSLGQVAQIVEQNGVRILSVSTEDDPGAGRVRVTLKLNVTDTARVRHVMAHYDYRVVAVFDEAEDDLEERAAAFLRYLNV</sequence>
<organism evidence="4 5">
    <name type="scientific">Rubrivirga marina</name>
    <dbReference type="NCBI Taxonomy" id="1196024"/>
    <lineage>
        <taxon>Bacteria</taxon>
        <taxon>Pseudomonadati</taxon>
        <taxon>Rhodothermota</taxon>
        <taxon>Rhodothermia</taxon>
        <taxon>Rhodothermales</taxon>
        <taxon>Rubricoccaceae</taxon>
        <taxon>Rubrivirga</taxon>
    </lineage>
</organism>
<dbReference type="InterPro" id="IPR046342">
    <property type="entry name" value="CBS_dom_sf"/>
</dbReference>
<dbReference type="InterPro" id="IPR051257">
    <property type="entry name" value="Diverse_CBS-Domain"/>
</dbReference>
<dbReference type="RefSeq" id="WP_095509151.1">
    <property type="nucleotide sequence ID" value="NZ_MQWD01000001.1"/>
</dbReference>
<dbReference type="PANTHER" id="PTHR43080">
    <property type="entry name" value="CBS DOMAIN-CONTAINING PROTEIN CBSX3, MITOCHONDRIAL"/>
    <property type="match status" value="1"/>
</dbReference>
<dbReference type="Gene3D" id="3.10.580.10">
    <property type="entry name" value="CBS-domain"/>
    <property type="match status" value="1"/>
</dbReference>